<dbReference type="GeneID" id="64665594"/>
<dbReference type="Proteomes" id="UP001195769">
    <property type="component" value="Unassembled WGS sequence"/>
</dbReference>
<feature type="region of interest" description="Disordered" evidence="1">
    <location>
        <begin position="67"/>
        <end position="86"/>
    </location>
</feature>
<proteinExistence type="predicted"/>
<reference evidence="2" key="1">
    <citation type="journal article" date="2020" name="New Phytol.">
        <title>Comparative genomics reveals dynamic genome evolution in host specialist ectomycorrhizal fungi.</title>
        <authorList>
            <person name="Lofgren L.A."/>
            <person name="Nguyen N.H."/>
            <person name="Vilgalys R."/>
            <person name="Ruytinx J."/>
            <person name="Liao H.L."/>
            <person name="Branco S."/>
            <person name="Kuo A."/>
            <person name="LaButti K."/>
            <person name="Lipzen A."/>
            <person name="Andreopoulos W."/>
            <person name="Pangilinan J."/>
            <person name="Riley R."/>
            <person name="Hundley H."/>
            <person name="Na H."/>
            <person name="Barry K."/>
            <person name="Grigoriev I.V."/>
            <person name="Stajich J.E."/>
            <person name="Kennedy P.G."/>
        </authorList>
    </citation>
    <scope>NUCLEOTIDE SEQUENCE</scope>
    <source>
        <strain evidence="2">FC203</strain>
    </source>
</reference>
<evidence type="ECO:0000313" key="2">
    <source>
        <dbReference type="EMBL" id="KAG1900302.1"/>
    </source>
</evidence>
<dbReference type="AlphaFoldDB" id="A0AAD4E6K3"/>
<dbReference type="RefSeq" id="XP_041225878.1">
    <property type="nucleotide sequence ID" value="XM_041371296.1"/>
</dbReference>
<comment type="caution">
    <text evidence="2">The sequence shown here is derived from an EMBL/GenBank/DDBJ whole genome shotgun (WGS) entry which is preliminary data.</text>
</comment>
<accession>A0AAD4E6K3</accession>
<keyword evidence="3" id="KW-1185">Reference proteome</keyword>
<dbReference type="EMBL" id="JABBWK010000027">
    <property type="protein sequence ID" value="KAG1900302.1"/>
    <property type="molecule type" value="Genomic_DNA"/>
</dbReference>
<protein>
    <submittedName>
        <fullName evidence="2">Uncharacterized protein</fullName>
    </submittedName>
</protein>
<evidence type="ECO:0000313" key="3">
    <source>
        <dbReference type="Proteomes" id="UP001195769"/>
    </source>
</evidence>
<evidence type="ECO:0000256" key="1">
    <source>
        <dbReference type="SAM" id="MobiDB-lite"/>
    </source>
</evidence>
<organism evidence="2 3">
    <name type="scientific">Suillus fuscotomentosus</name>
    <dbReference type="NCBI Taxonomy" id="1912939"/>
    <lineage>
        <taxon>Eukaryota</taxon>
        <taxon>Fungi</taxon>
        <taxon>Dikarya</taxon>
        <taxon>Basidiomycota</taxon>
        <taxon>Agaricomycotina</taxon>
        <taxon>Agaricomycetes</taxon>
        <taxon>Agaricomycetidae</taxon>
        <taxon>Boletales</taxon>
        <taxon>Suillineae</taxon>
        <taxon>Suillaceae</taxon>
        <taxon>Suillus</taxon>
    </lineage>
</organism>
<sequence length="212" mass="23011">MAPTNFCLTVSHAFSVSTKQISSKYTTNPPVVVNLNMEYNLEILTCTSICKSSHFAHKCDQTVTECLSSPGRGKHGSSCPPSSSERSLELESESSMISESAGFDRSAQGLYKLGADLRPVSVFLGFRKCQEVARCHYCIPPSLKPQAPSCLPGTRSLPPDPCESLMLSCLSTTSSVFAYFLLTCQHHHVVVCSFQSTAAMSSLRGIRNAMEN</sequence>
<gene>
    <name evidence="2" type="ORF">F5891DRAFT_309404</name>
</gene>
<name>A0AAD4E6K3_9AGAM</name>